<keyword evidence="2" id="KW-0396">Initiation factor</keyword>
<dbReference type="EMBL" id="JAHKSW010000013">
    <property type="protein sequence ID" value="KAG7325358.1"/>
    <property type="molecule type" value="Genomic_DNA"/>
</dbReference>
<dbReference type="PANTHER" id="PTHR23253:SF10">
    <property type="entry name" value="EUKARYOTIC TRANSLATION INITIATION FACTOR 4 GAMMA 1"/>
    <property type="match status" value="1"/>
</dbReference>
<evidence type="ECO:0000256" key="3">
    <source>
        <dbReference type="ARBA" id="ARBA00022917"/>
    </source>
</evidence>
<dbReference type="FunFam" id="1.25.40.180:FF:000003">
    <property type="entry name" value="Putative eukaryotic translation initiation factor 4 gamma 1"/>
    <property type="match status" value="1"/>
</dbReference>
<accession>A0A9D3NLX6</accession>
<sequence>MKISSSSTVVLMDLDTETPMHIPLASCPSPQERGVGFMNSMKRCSTSFPPEGGPTSPKKEKNSNESCEIKTAPSTNPERTEGQKNKVEWNFINLKVPTSDNSGATVSFHRLLLNRCQKEFEKDKGDDEIFQQKQKELDAATEEEVEQRLNEARRRSLGNIKFIGELFKLKMVKEQIMHVCIVKLLKNHEESLEVLCRLLSTIGKNLDLEESKPCMDQYFQQMEQIVKERKTSSRIRFMLQDVLDLRKNNWVPRRGDQGPKTIDQIHKDAELEEQRELIKVQQLLQSKKNSCQERRGKMNHPQDEGWNAVPNRTMKQPIDTPRLTEPDAGQSAMCTLNRFSVLHQSGPSSTSCSSSLDSKCRVPQDQGLDRKGICKPALSEEEVEKKTTAIIEEYLHINDLKEAVQCVEELNSASVLFVFVRNAVELTLERSTVARERLGLLLHELISTRILPPEQYFRGLREILEVADDMAIDIPHIWQYLTEIITPMLHDGGIPMGPLFRELTKPLLPIGKAAVLLVHILNRLGHNKAGALWIDAELNWKDFLPEDEDVNKFVAEQKMNFSKFLPSASTFRGVACAGGLLALASAGYWAYHRLKRRSGLPAADPQPAPAMLEEGWGTSEHEQTITSVISEGEKERKKSQEDLDTETSLSMPLVLCPSPQELGVKIMTDQHSMNTSPCPPEASRSALRDTPSPDQKSNICNKDKYMFMILNINVLECTSQHTLYIYENIKEVTLKYIQHILETSSNEQEIYKYKQYIEDIKMCYGTLKKIRIDPNEKRRQYAVAYLCKKDGSVLMIGPFSPRDRHSEDFIIEEISELLKKNEIIHYSKILIYTVNSPCIGRKGEIPCMCKLIDLSVKLSKNYGIKMYIAFSTFYVFIKNIADIIGNSKELEDDWMKIIEYYNLQQVKFSVTFPKFEKMNISKKKIPRKKRQFFCETLNDVLSVWSKSSEKTCKEWIEIEATTEEILESTLRNEIKENTVPDDFFDTVINICKKVWTKELGKQITEIINEQVVRFYLNKIQAIEHYPVFIPLA</sequence>
<gene>
    <name evidence="6" type="ORF">KOW79_011674</name>
</gene>
<evidence type="ECO:0000256" key="2">
    <source>
        <dbReference type="ARBA" id="ARBA00022540"/>
    </source>
</evidence>
<dbReference type="InterPro" id="IPR040820">
    <property type="entry name" value="SNAD3"/>
</dbReference>
<comment type="similarity">
    <text evidence="1">Belongs to the eukaryotic initiation factor 4G family.</text>
</comment>
<keyword evidence="3" id="KW-0648">Protein biosynthesis</keyword>
<dbReference type="InterPro" id="IPR003890">
    <property type="entry name" value="MIF4G-like_typ-3"/>
</dbReference>
<dbReference type="Proteomes" id="UP000824219">
    <property type="component" value="Linkage Group LG13"/>
</dbReference>
<dbReference type="Pfam" id="PF02854">
    <property type="entry name" value="MIF4G"/>
    <property type="match status" value="1"/>
</dbReference>
<feature type="region of interest" description="Disordered" evidence="4">
    <location>
        <begin position="41"/>
        <end position="84"/>
    </location>
</feature>
<dbReference type="PROSITE" id="PS51366">
    <property type="entry name" value="MI"/>
    <property type="match status" value="1"/>
</dbReference>
<dbReference type="SMART" id="SM00543">
    <property type="entry name" value="MIF4G"/>
    <property type="match status" value="1"/>
</dbReference>
<evidence type="ECO:0000313" key="7">
    <source>
        <dbReference type="Proteomes" id="UP000824219"/>
    </source>
</evidence>
<dbReference type="AlphaFoldDB" id="A0A9D3NLX6"/>
<dbReference type="Pfam" id="PF18749">
    <property type="entry name" value="SNAD3"/>
    <property type="match status" value="1"/>
</dbReference>
<reference evidence="6 7" key="1">
    <citation type="submission" date="2021-06" db="EMBL/GenBank/DDBJ databases">
        <title>Chromosome-level genome assembly of the red-tail catfish (Hemibagrus wyckioides).</title>
        <authorList>
            <person name="Shao F."/>
        </authorList>
    </citation>
    <scope>NUCLEOTIDE SEQUENCE [LARGE SCALE GENOMIC DNA]</scope>
    <source>
        <strain evidence="6">EC202008001</strain>
        <tissue evidence="6">Blood</tissue>
    </source>
</reference>
<evidence type="ECO:0000259" key="5">
    <source>
        <dbReference type="PROSITE" id="PS51366"/>
    </source>
</evidence>
<organism evidence="6 7">
    <name type="scientific">Hemibagrus wyckioides</name>
    <dbReference type="NCBI Taxonomy" id="337641"/>
    <lineage>
        <taxon>Eukaryota</taxon>
        <taxon>Metazoa</taxon>
        <taxon>Chordata</taxon>
        <taxon>Craniata</taxon>
        <taxon>Vertebrata</taxon>
        <taxon>Euteleostomi</taxon>
        <taxon>Actinopterygii</taxon>
        <taxon>Neopterygii</taxon>
        <taxon>Teleostei</taxon>
        <taxon>Ostariophysi</taxon>
        <taxon>Siluriformes</taxon>
        <taxon>Bagridae</taxon>
        <taxon>Hemibagrus</taxon>
    </lineage>
</organism>
<evidence type="ECO:0000256" key="4">
    <source>
        <dbReference type="SAM" id="MobiDB-lite"/>
    </source>
</evidence>
<dbReference type="OrthoDB" id="514777at2759"/>
<dbReference type="SMART" id="SM00544">
    <property type="entry name" value="MA3"/>
    <property type="match status" value="1"/>
</dbReference>
<name>A0A9D3NLX6_9TELE</name>
<comment type="caution">
    <text evidence="6">The sequence shown here is derived from an EMBL/GenBank/DDBJ whole genome shotgun (WGS) entry which is preliminary data.</text>
</comment>
<feature type="domain" description="MI" evidence="5">
    <location>
        <begin position="382"/>
        <end position="504"/>
    </location>
</feature>
<dbReference type="GO" id="GO:0003743">
    <property type="term" value="F:translation initiation factor activity"/>
    <property type="evidence" value="ECO:0007669"/>
    <property type="project" value="UniProtKB-KW"/>
</dbReference>
<feature type="region of interest" description="Disordered" evidence="4">
    <location>
        <begin position="670"/>
        <end position="695"/>
    </location>
</feature>
<dbReference type="Gene3D" id="1.25.40.180">
    <property type="match status" value="2"/>
</dbReference>
<dbReference type="PANTHER" id="PTHR23253">
    <property type="entry name" value="EUKARYOTIC TRANSLATION INITIATION FACTOR 4 GAMMA"/>
    <property type="match status" value="1"/>
</dbReference>
<evidence type="ECO:0000313" key="6">
    <source>
        <dbReference type="EMBL" id="KAG7325358.1"/>
    </source>
</evidence>
<dbReference type="Pfam" id="PF02847">
    <property type="entry name" value="MA3"/>
    <property type="match status" value="1"/>
</dbReference>
<feature type="region of interest" description="Disordered" evidence="4">
    <location>
        <begin position="290"/>
        <end position="317"/>
    </location>
</feature>
<dbReference type="GO" id="GO:0003729">
    <property type="term" value="F:mRNA binding"/>
    <property type="evidence" value="ECO:0007669"/>
    <property type="project" value="TreeGrafter"/>
</dbReference>
<dbReference type="InterPro" id="IPR003891">
    <property type="entry name" value="Initiation_fac_eIF4g_MI"/>
</dbReference>
<dbReference type="SUPFAM" id="SSF48371">
    <property type="entry name" value="ARM repeat"/>
    <property type="match status" value="2"/>
</dbReference>
<dbReference type="GO" id="GO:0016281">
    <property type="term" value="C:eukaryotic translation initiation factor 4F complex"/>
    <property type="evidence" value="ECO:0007669"/>
    <property type="project" value="TreeGrafter"/>
</dbReference>
<evidence type="ECO:0000256" key="1">
    <source>
        <dbReference type="ARBA" id="ARBA00005775"/>
    </source>
</evidence>
<proteinExistence type="inferred from homology"/>
<feature type="compositionally biased region" description="Basic and acidic residues" evidence="4">
    <location>
        <begin position="290"/>
        <end position="303"/>
    </location>
</feature>
<dbReference type="InterPro" id="IPR016024">
    <property type="entry name" value="ARM-type_fold"/>
</dbReference>
<protein>
    <recommendedName>
        <fullName evidence="5">MI domain-containing protein</fullName>
    </recommendedName>
</protein>
<keyword evidence="7" id="KW-1185">Reference proteome</keyword>
<feature type="region of interest" description="Disordered" evidence="4">
    <location>
        <begin position="600"/>
        <end position="623"/>
    </location>
</feature>